<evidence type="ECO:0000256" key="2">
    <source>
        <dbReference type="ARBA" id="ARBA00022777"/>
    </source>
</evidence>
<dbReference type="PIRSF" id="PIRSF036625">
    <property type="entry name" value="GAF_ANTAR"/>
    <property type="match status" value="1"/>
</dbReference>
<keyword evidence="3" id="KW-0805">Transcription regulation</keyword>
<evidence type="ECO:0000256" key="4">
    <source>
        <dbReference type="ARBA" id="ARBA00023163"/>
    </source>
</evidence>
<evidence type="ECO:0000313" key="7">
    <source>
        <dbReference type="EMBL" id="QNP72503.1"/>
    </source>
</evidence>
<keyword evidence="8" id="KW-1185">Reference proteome</keyword>
<dbReference type="RefSeq" id="WP_187749455.1">
    <property type="nucleotide sequence ID" value="NZ_CP060828.1"/>
</dbReference>
<dbReference type="SMART" id="SM01012">
    <property type="entry name" value="ANTAR"/>
    <property type="match status" value="1"/>
</dbReference>
<sequence>MQHTTRESRLAAALLEAADTLTDGFDTAAHLRRVCDRGAELLAARAVGIMLIDDDGRTVTLAGSGRLAPALLESQRTGGPCPDSHRTGRPVPPRFLRDPEVAARWPQFTACALRHGITAAFAVPLRRHGEPLGALTALYPNQPPGEGSSGPVATAQSLADAAALGLDNHRAHDGFRTRSEQLQHALTSRVRIEQAKGILAERQSLDIDEAFEILRTYARRNRLPLDAVARSVVEQTLDDAELGIHPETRPPLGPPHTWRDTCGDDG</sequence>
<accession>A0A7H0II87</accession>
<dbReference type="Gene3D" id="3.30.450.40">
    <property type="match status" value="1"/>
</dbReference>
<organism evidence="7 8">
    <name type="scientific">Streptomyces roseirectus</name>
    <dbReference type="NCBI Taxonomy" id="2768066"/>
    <lineage>
        <taxon>Bacteria</taxon>
        <taxon>Bacillati</taxon>
        <taxon>Actinomycetota</taxon>
        <taxon>Actinomycetes</taxon>
        <taxon>Kitasatosporales</taxon>
        <taxon>Streptomycetaceae</taxon>
        <taxon>Streptomyces</taxon>
    </lineage>
</organism>
<dbReference type="InterPro" id="IPR011006">
    <property type="entry name" value="CheY-like_superfamily"/>
</dbReference>
<dbReference type="SUPFAM" id="SSF52172">
    <property type="entry name" value="CheY-like"/>
    <property type="match status" value="1"/>
</dbReference>
<dbReference type="EMBL" id="CP060828">
    <property type="protein sequence ID" value="QNP72503.1"/>
    <property type="molecule type" value="Genomic_DNA"/>
</dbReference>
<dbReference type="InterPro" id="IPR036388">
    <property type="entry name" value="WH-like_DNA-bd_sf"/>
</dbReference>
<dbReference type="GO" id="GO:0003723">
    <property type="term" value="F:RNA binding"/>
    <property type="evidence" value="ECO:0007669"/>
    <property type="project" value="InterPro"/>
</dbReference>
<keyword evidence="4" id="KW-0804">Transcription</keyword>
<keyword evidence="2" id="KW-0418">Kinase</keyword>
<dbReference type="InterPro" id="IPR012074">
    <property type="entry name" value="GAF_ANTAR"/>
</dbReference>
<evidence type="ECO:0000256" key="1">
    <source>
        <dbReference type="ARBA" id="ARBA00022679"/>
    </source>
</evidence>
<protein>
    <submittedName>
        <fullName evidence="7">GAF and ANTAR domain-containing protein</fullName>
    </submittedName>
</protein>
<dbReference type="PROSITE" id="PS50921">
    <property type="entry name" value="ANTAR"/>
    <property type="match status" value="1"/>
</dbReference>
<dbReference type="Pfam" id="PF13185">
    <property type="entry name" value="GAF_2"/>
    <property type="match status" value="1"/>
</dbReference>
<evidence type="ECO:0000313" key="8">
    <source>
        <dbReference type="Proteomes" id="UP000516052"/>
    </source>
</evidence>
<feature type="region of interest" description="Disordered" evidence="5">
    <location>
        <begin position="73"/>
        <end position="94"/>
    </location>
</feature>
<evidence type="ECO:0000256" key="3">
    <source>
        <dbReference type="ARBA" id="ARBA00023015"/>
    </source>
</evidence>
<proteinExistence type="predicted"/>
<keyword evidence="1" id="KW-0808">Transferase</keyword>
<gene>
    <name evidence="7" type="ORF">IAG44_25815</name>
</gene>
<dbReference type="Gene3D" id="1.10.10.10">
    <property type="entry name" value="Winged helix-like DNA-binding domain superfamily/Winged helix DNA-binding domain"/>
    <property type="match status" value="1"/>
</dbReference>
<dbReference type="Proteomes" id="UP000516052">
    <property type="component" value="Chromosome"/>
</dbReference>
<dbReference type="InterPro" id="IPR003018">
    <property type="entry name" value="GAF"/>
</dbReference>
<dbReference type="GO" id="GO:0016301">
    <property type="term" value="F:kinase activity"/>
    <property type="evidence" value="ECO:0007669"/>
    <property type="project" value="UniProtKB-KW"/>
</dbReference>
<feature type="compositionally biased region" description="Basic and acidic residues" evidence="5">
    <location>
        <begin position="257"/>
        <end position="266"/>
    </location>
</feature>
<dbReference type="AlphaFoldDB" id="A0A7H0II87"/>
<dbReference type="Pfam" id="PF03861">
    <property type="entry name" value="ANTAR"/>
    <property type="match status" value="1"/>
</dbReference>
<name>A0A7H0II87_9ACTN</name>
<evidence type="ECO:0000259" key="6">
    <source>
        <dbReference type="PROSITE" id="PS50921"/>
    </source>
</evidence>
<dbReference type="KEGG" id="sroi:IAG44_25815"/>
<feature type="domain" description="ANTAR" evidence="6">
    <location>
        <begin position="172"/>
        <end position="233"/>
    </location>
</feature>
<reference evidence="7 8" key="1">
    <citation type="submission" date="2020-08" db="EMBL/GenBank/DDBJ databases">
        <title>A novel species.</title>
        <authorList>
            <person name="Gao J."/>
        </authorList>
    </citation>
    <scope>NUCLEOTIDE SEQUENCE [LARGE SCALE GENOMIC DNA]</scope>
    <source>
        <strain evidence="7 8">CRXT-G-22</strain>
    </source>
</reference>
<dbReference type="InterPro" id="IPR005561">
    <property type="entry name" value="ANTAR"/>
</dbReference>
<evidence type="ECO:0000256" key="5">
    <source>
        <dbReference type="SAM" id="MobiDB-lite"/>
    </source>
</evidence>
<dbReference type="SUPFAM" id="SSF55781">
    <property type="entry name" value="GAF domain-like"/>
    <property type="match status" value="1"/>
</dbReference>
<feature type="region of interest" description="Disordered" evidence="5">
    <location>
        <begin position="243"/>
        <end position="266"/>
    </location>
</feature>
<dbReference type="InterPro" id="IPR029016">
    <property type="entry name" value="GAF-like_dom_sf"/>
</dbReference>